<accession>A0A5N6J2P9</accession>
<evidence type="ECO:0000256" key="4">
    <source>
        <dbReference type="ARBA" id="ARBA00023002"/>
    </source>
</evidence>
<feature type="region of interest" description="Disordered" evidence="7">
    <location>
        <begin position="1"/>
        <end position="55"/>
    </location>
</feature>
<evidence type="ECO:0000313" key="8">
    <source>
        <dbReference type="EMBL" id="KAB8272510.1"/>
    </source>
</evidence>
<evidence type="ECO:0000256" key="2">
    <source>
        <dbReference type="ARBA" id="ARBA00010617"/>
    </source>
</evidence>
<keyword evidence="3" id="KW-0479">Metal-binding</keyword>
<comment type="similarity">
    <text evidence="2">Belongs to the cytochrome P450 family.</text>
</comment>
<evidence type="ECO:0000256" key="7">
    <source>
        <dbReference type="SAM" id="MobiDB-lite"/>
    </source>
</evidence>
<evidence type="ECO:0000256" key="1">
    <source>
        <dbReference type="ARBA" id="ARBA00001971"/>
    </source>
</evidence>
<evidence type="ECO:0000256" key="5">
    <source>
        <dbReference type="ARBA" id="ARBA00023004"/>
    </source>
</evidence>
<dbReference type="InterPro" id="IPR001128">
    <property type="entry name" value="Cyt_P450"/>
</dbReference>
<evidence type="ECO:0000256" key="6">
    <source>
        <dbReference type="ARBA" id="ARBA00023033"/>
    </source>
</evidence>
<proteinExistence type="inferred from homology"/>
<keyword evidence="4" id="KW-0560">Oxidoreductase</keyword>
<protein>
    <submittedName>
        <fullName evidence="8">Uncharacterized protein</fullName>
    </submittedName>
</protein>
<dbReference type="Proteomes" id="UP000326289">
    <property type="component" value="Unassembled WGS sequence"/>
</dbReference>
<gene>
    <name evidence="8" type="ORF">BDV30DRAFT_239398</name>
</gene>
<dbReference type="GO" id="GO:0016705">
    <property type="term" value="F:oxidoreductase activity, acting on paired donors, with incorporation or reduction of molecular oxygen"/>
    <property type="evidence" value="ECO:0007669"/>
    <property type="project" value="InterPro"/>
</dbReference>
<dbReference type="GO" id="GO:0020037">
    <property type="term" value="F:heme binding"/>
    <property type="evidence" value="ECO:0007669"/>
    <property type="project" value="InterPro"/>
</dbReference>
<dbReference type="EMBL" id="ML732804">
    <property type="protein sequence ID" value="KAB8272510.1"/>
    <property type="molecule type" value="Genomic_DNA"/>
</dbReference>
<keyword evidence="5" id="KW-0408">Iron</keyword>
<keyword evidence="9" id="KW-1185">Reference proteome</keyword>
<sequence length="180" mass="19989">MADTEKPDASDNKPHPHLNTDVEHSSGENQSAKEANDPNVVDFDRPDDPENPMNWSTANKTVAIAIVSMMTMLSMASQGDVVQVNKNVMHRDKDVWGEDADEFKSERWLGLRPYWDFVPLSGGPRRYPAQLLVTTEASHVVARFCQRCKAVENRDVNGYVPIMRAGPVDSNGVKIAVTPV</sequence>
<dbReference type="AlphaFoldDB" id="A0A5N6J2P9"/>
<dbReference type="GO" id="GO:0004497">
    <property type="term" value="F:monooxygenase activity"/>
    <property type="evidence" value="ECO:0007669"/>
    <property type="project" value="UniProtKB-KW"/>
</dbReference>
<dbReference type="SUPFAM" id="SSF48264">
    <property type="entry name" value="Cytochrome P450"/>
    <property type="match status" value="1"/>
</dbReference>
<keyword evidence="6" id="KW-0503">Monooxygenase</keyword>
<dbReference type="Pfam" id="PF00067">
    <property type="entry name" value="p450"/>
    <property type="match status" value="1"/>
</dbReference>
<dbReference type="PANTHER" id="PTHR24287:SF18">
    <property type="entry name" value="CYTOCHROME P450 MONOOXYGENASE APDE-RELATED"/>
    <property type="match status" value="1"/>
</dbReference>
<evidence type="ECO:0000256" key="3">
    <source>
        <dbReference type="ARBA" id="ARBA00022723"/>
    </source>
</evidence>
<name>A0A5N6J2P9_9EURO</name>
<dbReference type="GO" id="GO:0005506">
    <property type="term" value="F:iron ion binding"/>
    <property type="evidence" value="ECO:0007669"/>
    <property type="project" value="InterPro"/>
</dbReference>
<feature type="compositionally biased region" description="Basic and acidic residues" evidence="7">
    <location>
        <begin position="1"/>
        <end position="26"/>
    </location>
</feature>
<dbReference type="PANTHER" id="PTHR24287">
    <property type="entry name" value="P450, PUTATIVE (EUROFUNG)-RELATED"/>
    <property type="match status" value="1"/>
</dbReference>
<dbReference type="InterPro" id="IPR047146">
    <property type="entry name" value="Cyt_P450_E_CYP52_fungi"/>
</dbReference>
<comment type="cofactor">
    <cofactor evidence="1">
        <name>heme</name>
        <dbReference type="ChEBI" id="CHEBI:30413"/>
    </cofactor>
</comment>
<dbReference type="InterPro" id="IPR036396">
    <property type="entry name" value="Cyt_P450_sf"/>
</dbReference>
<evidence type="ECO:0000313" key="9">
    <source>
        <dbReference type="Proteomes" id="UP000326289"/>
    </source>
</evidence>
<organism evidence="8 9">
    <name type="scientific">Aspergillus minisclerotigenes</name>
    <dbReference type="NCBI Taxonomy" id="656917"/>
    <lineage>
        <taxon>Eukaryota</taxon>
        <taxon>Fungi</taxon>
        <taxon>Dikarya</taxon>
        <taxon>Ascomycota</taxon>
        <taxon>Pezizomycotina</taxon>
        <taxon>Eurotiomycetes</taxon>
        <taxon>Eurotiomycetidae</taxon>
        <taxon>Eurotiales</taxon>
        <taxon>Aspergillaceae</taxon>
        <taxon>Aspergillus</taxon>
        <taxon>Aspergillus subgen. Circumdati</taxon>
    </lineage>
</organism>
<dbReference type="Gene3D" id="1.10.630.10">
    <property type="entry name" value="Cytochrome P450"/>
    <property type="match status" value="1"/>
</dbReference>
<reference evidence="8 9" key="1">
    <citation type="submission" date="2019-04" db="EMBL/GenBank/DDBJ databases">
        <title>Fungal friends and foes A comparative genomics study of 23 Aspergillus species from section Flavi.</title>
        <authorList>
            <consortium name="DOE Joint Genome Institute"/>
            <person name="Kjaerbolling I."/>
            <person name="Vesth T.C."/>
            <person name="Frisvad J.C."/>
            <person name="Nybo J.L."/>
            <person name="Theobald S."/>
            <person name="Kildgaard S."/>
            <person name="Petersen T.I."/>
            <person name="Kuo A."/>
            <person name="Sato A."/>
            <person name="Lyhne E.K."/>
            <person name="Kogle M.E."/>
            <person name="Wiebenga A."/>
            <person name="Kun R.S."/>
            <person name="Lubbers R.J."/>
            <person name="Makela M.R."/>
            <person name="Barry K."/>
            <person name="Chovatia M."/>
            <person name="Clum A."/>
            <person name="Daum C."/>
            <person name="Haridas S."/>
            <person name="He G."/>
            <person name="LaButti K."/>
            <person name="Lipzen A."/>
            <person name="Mondo S."/>
            <person name="Pangilinan J."/>
            <person name="Riley R."/>
            <person name="Salamov A."/>
            <person name="Simmons B.A."/>
            <person name="Magnuson J.K."/>
            <person name="Henrissat B."/>
            <person name="Mortensen U.H."/>
            <person name="Larsen T.O."/>
            <person name="De vries R.P."/>
            <person name="Grigoriev I.V."/>
            <person name="Machida M."/>
            <person name="Baker S.E."/>
            <person name="Andersen M.R."/>
        </authorList>
    </citation>
    <scope>NUCLEOTIDE SEQUENCE [LARGE SCALE GENOMIC DNA]</scope>
    <source>
        <strain evidence="8 9">CBS 117635</strain>
    </source>
</reference>